<dbReference type="Proteomes" id="UP000652013">
    <property type="component" value="Unassembled WGS sequence"/>
</dbReference>
<proteinExistence type="predicted"/>
<evidence type="ECO:0000256" key="1">
    <source>
        <dbReference type="SAM" id="Phobius"/>
    </source>
</evidence>
<feature type="transmembrane region" description="Helical" evidence="1">
    <location>
        <begin position="57"/>
        <end position="74"/>
    </location>
</feature>
<dbReference type="RefSeq" id="WP_203937788.1">
    <property type="nucleotide sequence ID" value="NZ_BAAAGJ010000012.1"/>
</dbReference>
<sequence length="467" mass="50918">MATTFPTRHLPGPEVREMPPAPSRYGRLIGPGIIAAGVGLASGEFILYPYIASQVGLVFVWAALIGLGTQYFLNMEIERYTLATGETALTGFSRYWRHWGLVFALLTYFANLWPGWATSSATLVTYIFGGSVRWIAIGMLLTIGLILTLAPVVYVALERAQMLKVAAVLILFVVAAFVAIGASAWGDVGQVITRPRIPVEELGFAVLLGALAFAGGGGGQNLVQSNWIRDKGYAMGSYVPRLVSPVTGAPEAVPSTGYTFEPNDENLRRWKGWWRFANIEQLTTFVAITFVTILFTSLLAYSTVFGREGLANSIGFLEVEGEVLGERVGSWFQYLFWVVGAFSLFAAALGIVDYTTRLAADVIKTSYARNANESKLYAALVWGLVTVGILVVLAGFDQPLILLVISAVVGGFMMFIYSGLLILVNRKILPKPIRVRGVRLAALIWSILLFGTLSVLTFDAQIRRLFE</sequence>
<feature type="transmembrane region" description="Helical" evidence="1">
    <location>
        <begin position="400"/>
        <end position="425"/>
    </location>
</feature>
<organism evidence="2 3">
    <name type="scientific">Spirilliplanes yamanashiensis</name>
    <dbReference type="NCBI Taxonomy" id="42233"/>
    <lineage>
        <taxon>Bacteria</taxon>
        <taxon>Bacillati</taxon>
        <taxon>Actinomycetota</taxon>
        <taxon>Actinomycetes</taxon>
        <taxon>Micromonosporales</taxon>
        <taxon>Micromonosporaceae</taxon>
        <taxon>Spirilliplanes</taxon>
    </lineage>
</organism>
<evidence type="ECO:0000313" key="2">
    <source>
        <dbReference type="EMBL" id="GIJ02482.1"/>
    </source>
</evidence>
<keyword evidence="1" id="KW-0812">Transmembrane</keyword>
<feature type="transmembrane region" description="Helical" evidence="1">
    <location>
        <begin position="95"/>
        <end position="114"/>
    </location>
</feature>
<feature type="transmembrane region" description="Helical" evidence="1">
    <location>
        <begin position="437"/>
        <end position="458"/>
    </location>
</feature>
<protein>
    <submittedName>
        <fullName evidence="2">Iron transporter</fullName>
    </submittedName>
</protein>
<dbReference type="AlphaFoldDB" id="A0A8J3Y6S9"/>
<feature type="transmembrane region" description="Helical" evidence="1">
    <location>
        <begin position="28"/>
        <end position="51"/>
    </location>
</feature>
<feature type="transmembrane region" description="Helical" evidence="1">
    <location>
        <begin position="202"/>
        <end position="223"/>
    </location>
</feature>
<keyword evidence="1" id="KW-1133">Transmembrane helix</keyword>
<feature type="transmembrane region" description="Helical" evidence="1">
    <location>
        <begin position="334"/>
        <end position="355"/>
    </location>
</feature>
<name>A0A8J3Y6S9_9ACTN</name>
<feature type="transmembrane region" description="Helical" evidence="1">
    <location>
        <begin position="134"/>
        <end position="156"/>
    </location>
</feature>
<feature type="transmembrane region" description="Helical" evidence="1">
    <location>
        <begin position="376"/>
        <end position="394"/>
    </location>
</feature>
<gene>
    <name evidence="2" type="ORF">Sya03_18340</name>
</gene>
<feature type="transmembrane region" description="Helical" evidence="1">
    <location>
        <begin position="282"/>
        <end position="301"/>
    </location>
</feature>
<dbReference type="EMBL" id="BOOY01000010">
    <property type="protein sequence ID" value="GIJ02482.1"/>
    <property type="molecule type" value="Genomic_DNA"/>
</dbReference>
<feature type="transmembrane region" description="Helical" evidence="1">
    <location>
        <begin position="163"/>
        <end position="182"/>
    </location>
</feature>
<dbReference type="NCBIfam" id="NF037982">
    <property type="entry name" value="Nramp_1"/>
    <property type="match status" value="1"/>
</dbReference>
<accession>A0A8J3Y6S9</accession>
<keyword evidence="3" id="KW-1185">Reference proteome</keyword>
<comment type="caution">
    <text evidence="2">The sequence shown here is derived from an EMBL/GenBank/DDBJ whole genome shotgun (WGS) entry which is preliminary data.</text>
</comment>
<evidence type="ECO:0000313" key="3">
    <source>
        <dbReference type="Proteomes" id="UP000652013"/>
    </source>
</evidence>
<keyword evidence="1" id="KW-0472">Membrane</keyword>
<reference evidence="2" key="1">
    <citation type="submission" date="2021-01" db="EMBL/GenBank/DDBJ databases">
        <title>Whole genome shotgun sequence of Spirilliplanes yamanashiensis NBRC 15828.</title>
        <authorList>
            <person name="Komaki H."/>
            <person name="Tamura T."/>
        </authorList>
    </citation>
    <scope>NUCLEOTIDE SEQUENCE</scope>
    <source>
        <strain evidence="2">NBRC 15828</strain>
    </source>
</reference>